<keyword evidence="2" id="KW-1185">Reference proteome</keyword>
<gene>
    <name evidence="1" type="ORF">LOK49_LG07G03540</name>
</gene>
<dbReference type="Proteomes" id="UP001060215">
    <property type="component" value="Chromosome 7"/>
</dbReference>
<comment type="caution">
    <text evidence="1">The sequence shown here is derived from an EMBL/GenBank/DDBJ whole genome shotgun (WGS) entry which is preliminary data.</text>
</comment>
<sequence>MRDQGVKKTPGSSSITIDGVVHEFMAGDETHPQAKEIFQRWEKLLEEMRLKGYEPNTSVVLLDMEENEKEKVLNRHSENYFISLHIDLCGGINDNENDIQQNPKVLIFVITDALYLSVDGVGYEEH</sequence>
<proteinExistence type="predicted"/>
<protein>
    <submittedName>
        <fullName evidence="1">Pentatricopeptide repeat-containing protein</fullName>
    </submittedName>
</protein>
<reference evidence="1 2" key="1">
    <citation type="journal article" date="2022" name="Plant J.">
        <title>Chromosome-level genome of Camellia lanceoleosa provides a valuable resource for understanding genome evolution and self-incompatibility.</title>
        <authorList>
            <person name="Gong W."/>
            <person name="Xiao S."/>
            <person name="Wang L."/>
            <person name="Liao Z."/>
            <person name="Chang Y."/>
            <person name="Mo W."/>
            <person name="Hu G."/>
            <person name="Li W."/>
            <person name="Zhao G."/>
            <person name="Zhu H."/>
            <person name="Hu X."/>
            <person name="Ji K."/>
            <person name="Xiang X."/>
            <person name="Song Q."/>
            <person name="Yuan D."/>
            <person name="Jin S."/>
            <person name="Zhang L."/>
        </authorList>
    </citation>
    <scope>NUCLEOTIDE SEQUENCE [LARGE SCALE GENOMIC DNA]</scope>
    <source>
        <strain evidence="1">SQ_2022a</strain>
    </source>
</reference>
<name>A0ACC0H4Y3_9ERIC</name>
<evidence type="ECO:0000313" key="2">
    <source>
        <dbReference type="Proteomes" id="UP001060215"/>
    </source>
</evidence>
<accession>A0ACC0H4Y3</accession>
<organism evidence="1 2">
    <name type="scientific">Camellia lanceoleosa</name>
    <dbReference type="NCBI Taxonomy" id="1840588"/>
    <lineage>
        <taxon>Eukaryota</taxon>
        <taxon>Viridiplantae</taxon>
        <taxon>Streptophyta</taxon>
        <taxon>Embryophyta</taxon>
        <taxon>Tracheophyta</taxon>
        <taxon>Spermatophyta</taxon>
        <taxon>Magnoliopsida</taxon>
        <taxon>eudicotyledons</taxon>
        <taxon>Gunneridae</taxon>
        <taxon>Pentapetalae</taxon>
        <taxon>asterids</taxon>
        <taxon>Ericales</taxon>
        <taxon>Theaceae</taxon>
        <taxon>Camellia</taxon>
    </lineage>
</organism>
<evidence type="ECO:0000313" key="1">
    <source>
        <dbReference type="EMBL" id="KAI8008354.1"/>
    </source>
</evidence>
<dbReference type="EMBL" id="CM045764">
    <property type="protein sequence ID" value="KAI8008354.1"/>
    <property type="molecule type" value="Genomic_DNA"/>
</dbReference>